<evidence type="ECO:0000256" key="8">
    <source>
        <dbReference type="RuleBase" id="RU000560"/>
    </source>
</evidence>
<dbReference type="GO" id="GO:0019843">
    <property type="term" value="F:rRNA binding"/>
    <property type="evidence" value="ECO:0007669"/>
    <property type="project" value="UniProtKB-UniRule"/>
</dbReference>
<dbReference type="SUPFAM" id="SSF74731">
    <property type="entry name" value="Ribosomal protein L20"/>
    <property type="match status" value="1"/>
</dbReference>
<comment type="similarity">
    <text evidence="1 7 8">Belongs to the bacterial ribosomal protein bL20 family.</text>
</comment>
<keyword evidence="5 7" id="KW-0687">Ribonucleoprotein</keyword>
<protein>
    <recommendedName>
        <fullName evidence="6 7">Large ribosomal subunit protein bL20</fullName>
    </recommendedName>
</protein>
<dbReference type="Gene3D" id="6.10.160.10">
    <property type="match status" value="1"/>
</dbReference>
<evidence type="ECO:0000256" key="7">
    <source>
        <dbReference type="HAMAP-Rule" id="MF_00382"/>
    </source>
</evidence>
<dbReference type="GO" id="GO:0005840">
    <property type="term" value="C:ribosome"/>
    <property type="evidence" value="ECO:0007669"/>
    <property type="project" value="UniProtKB-KW"/>
</dbReference>
<gene>
    <name evidence="7" type="primary">rplT</name>
    <name evidence="9" type="ORF">SOIL9_65290</name>
</gene>
<accession>A0A6P2CSW6</accession>
<reference evidence="9 10" key="1">
    <citation type="submission" date="2019-05" db="EMBL/GenBank/DDBJ databases">
        <authorList>
            <consortium name="Science for Life Laboratories"/>
        </authorList>
    </citation>
    <scope>NUCLEOTIDE SEQUENCE [LARGE SCALE GENOMIC DNA]</scope>
    <source>
        <strain evidence="9">Soil9</strain>
    </source>
</reference>
<dbReference type="InterPro" id="IPR035566">
    <property type="entry name" value="Ribosomal_protein_bL20_C"/>
</dbReference>
<dbReference type="InterPro" id="IPR049946">
    <property type="entry name" value="RIBOSOMAL_L20_CS"/>
</dbReference>
<dbReference type="GO" id="GO:0006412">
    <property type="term" value="P:translation"/>
    <property type="evidence" value="ECO:0007669"/>
    <property type="project" value="InterPro"/>
</dbReference>
<dbReference type="InterPro" id="IPR005813">
    <property type="entry name" value="Ribosomal_bL20"/>
</dbReference>
<evidence type="ECO:0000256" key="4">
    <source>
        <dbReference type="ARBA" id="ARBA00022980"/>
    </source>
</evidence>
<dbReference type="NCBIfam" id="TIGR01032">
    <property type="entry name" value="rplT_bact"/>
    <property type="match status" value="1"/>
</dbReference>
<dbReference type="EMBL" id="LR593886">
    <property type="protein sequence ID" value="VTR91185.1"/>
    <property type="molecule type" value="Genomic_DNA"/>
</dbReference>
<dbReference type="Proteomes" id="UP000464178">
    <property type="component" value="Chromosome"/>
</dbReference>
<keyword evidence="3 7" id="KW-0694">RNA-binding</keyword>
<keyword evidence="2 7" id="KW-0699">rRNA-binding</keyword>
<evidence type="ECO:0000256" key="6">
    <source>
        <dbReference type="ARBA" id="ARBA00035172"/>
    </source>
</evidence>
<proteinExistence type="inferred from homology"/>
<comment type="function">
    <text evidence="7 8">Binds directly to 23S ribosomal RNA and is necessary for the in vitro assembly process of the 50S ribosomal subunit. It is not involved in the protein synthesizing functions of that subunit.</text>
</comment>
<dbReference type="PANTHER" id="PTHR10986">
    <property type="entry name" value="39S RIBOSOMAL PROTEIN L20"/>
    <property type="match status" value="1"/>
</dbReference>
<evidence type="ECO:0000256" key="1">
    <source>
        <dbReference type="ARBA" id="ARBA00007698"/>
    </source>
</evidence>
<dbReference type="PROSITE" id="PS00937">
    <property type="entry name" value="RIBOSOMAL_L20"/>
    <property type="match status" value="1"/>
</dbReference>
<dbReference type="RefSeq" id="WP_162666220.1">
    <property type="nucleotide sequence ID" value="NZ_LR593886.1"/>
</dbReference>
<organism evidence="9 10">
    <name type="scientific">Gemmata massiliana</name>
    <dbReference type="NCBI Taxonomy" id="1210884"/>
    <lineage>
        <taxon>Bacteria</taxon>
        <taxon>Pseudomonadati</taxon>
        <taxon>Planctomycetota</taxon>
        <taxon>Planctomycetia</taxon>
        <taxon>Gemmatales</taxon>
        <taxon>Gemmataceae</taxon>
        <taxon>Gemmata</taxon>
    </lineage>
</organism>
<dbReference type="PRINTS" id="PR00062">
    <property type="entry name" value="RIBOSOMALL20"/>
</dbReference>
<sequence>MVRARSKATTAARKKRTRKLTKGFRLGRHNLFRMAMTTLIRSRVYAFRDRKTKKRQYRRIWIVRINAACRMRGLRYSEFMHGLQLANVMLDRKSLSETAIHDPAAFDKLVELVKATLAEHAPKKA</sequence>
<dbReference type="Gene3D" id="1.10.1900.20">
    <property type="entry name" value="Ribosomal protein L20"/>
    <property type="match status" value="1"/>
</dbReference>
<keyword evidence="4 7" id="KW-0689">Ribosomal protein</keyword>
<dbReference type="GO" id="GO:0000027">
    <property type="term" value="P:ribosomal large subunit assembly"/>
    <property type="evidence" value="ECO:0007669"/>
    <property type="project" value="UniProtKB-UniRule"/>
</dbReference>
<evidence type="ECO:0000256" key="3">
    <source>
        <dbReference type="ARBA" id="ARBA00022884"/>
    </source>
</evidence>
<dbReference type="AlphaFoldDB" id="A0A6P2CSW6"/>
<evidence type="ECO:0000256" key="2">
    <source>
        <dbReference type="ARBA" id="ARBA00022730"/>
    </source>
</evidence>
<dbReference type="KEGG" id="gms:SOIL9_65290"/>
<keyword evidence="10" id="KW-1185">Reference proteome</keyword>
<dbReference type="HAMAP" id="MF_00382">
    <property type="entry name" value="Ribosomal_bL20"/>
    <property type="match status" value="1"/>
</dbReference>
<evidence type="ECO:0000313" key="9">
    <source>
        <dbReference type="EMBL" id="VTR91185.1"/>
    </source>
</evidence>
<dbReference type="GO" id="GO:1990904">
    <property type="term" value="C:ribonucleoprotein complex"/>
    <property type="evidence" value="ECO:0007669"/>
    <property type="project" value="UniProtKB-KW"/>
</dbReference>
<dbReference type="Pfam" id="PF00453">
    <property type="entry name" value="Ribosomal_L20"/>
    <property type="match status" value="1"/>
</dbReference>
<evidence type="ECO:0000256" key="5">
    <source>
        <dbReference type="ARBA" id="ARBA00023274"/>
    </source>
</evidence>
<name>A0A6P2CSW6_9BACT</name>
<dbReference type="GO" id="GO:0003735">
    <property type="term" value="F:structural constituent of ribosome"/>
    <property type="evidence" value="ECO:0007669"/>
    <property type="project" value="InterPro"/>
</dbReference>
<dbReference type="CDD" id="cd07026">
    <property type="entry name" value="Ribosomal_L20"/>
    <property type="match status" value="1"/>
</dbReference>
<evidence type="ECO:0000313" key="10">
    <source>
        <dbReference type="Proteomes" id="UP000464178"/>
    </source>
</evidence>
<dbReference type="FunFam" id="1.10.1900.20:FF:000001">
    <property type="entry name" value="50S ribosomal protein L20"/>
    <property type="match status" value="1"/>
</dbReference>